<evidence type="ECO:0000256" key="1">
    <source>
        <dbReference type="SAM" id="SignalP"/>
    </source>
</evidence>
<dbReference type="RefSeq" id="WP_286661318.1">
    <property type="nucleotide sequence ID" value="NZ_JASZYV010000003.1"/>
</dbReference>
<organism evidence="4 5">
    <name type="scientific">Variovorax dokdonensis</name>
    <dbReference type="NCBI Taxonomy" id="344883"/>
    <lineage>
        <taxon>Bacteria</taxon>
        <taxon>Pseudomonadati</taxon>
        <taxon>Pseudomonadota</taxon>
        <taxon>Betaproteobacteria</taxon>
        <taxon>Burkholderiales</taxon>
        <taxon>Comamonadaceae</taxon>
        <taxon>Variovorax</taxon>
    </lineage>
</organism>
<feature type="signal peptide" evidence="1">
    <location>
        <begin position="1"/>
        <end position="23"/>
    </location>
</feature>
<dbReference type="InterPro" id="IPR037049">
    <property type="entry name" value="DUF1214_C_sf"/>
</dbReference>
<gene>
    <name evidence="4" type="ORF">QTH91_17205</name>
</gene>
<dbReference type="Gene3D" id="2.60.40.1610">
    <property type="entry name" value="Domain of unknown function DUF1254"/>
    <property type="match status" value="1"/>
</dbReference>
<dbReference type="Proteomes" id="UP001174908">
    <property type="component" value="Unassembled WGS sequence"/>
</dbReference>
<evidence type="ECO:0000259" key="2">
    <source>
        <dbReference type="Pfam" id="PF06742"/>
    </source>
</evidence>
<protein>
    <submittedName>
        <fullName evidence="4">DUF1254 domain-containing protein</fullName>
    </submittedName>
</protein>
<reference evidence="4" key="1">
    <citation type="submission" date="2023-06" db="EMBL/GenBank/DDBJ databases">
        <authorList>
            <person name="Jiang Y."/>
            <person name="Liu Q."/>
        </authorList>
    </citation>
    <scope>NUCLEOTIDE SEQUENCE</scope>
    <source>
        <strain evidence="4">CGMCC 1.12089</strain>
    </source>
</reference>
<dbReference type="Gene3D" id="2.60.120.600">
    <property type="entry name" value="Domain of unknown function DUF1214, C-terminal domain"/>
    <property type="match status" value="1"/>
</dbReference>
<dbReference type="Pfam" id="PF06863">
    <property type="entry name" value="DUF1254"/>
    <property type="match status" value="1"/>
</dbReference>
<dbReference type="InterPro" id="IPR010679">
    <property type="entry name" value="DUF1254"/>
</dbReference>
<dbReference type="InterPro" id="IPR037050">
    <property type="entry name" value="DUF1254_sf"/>
</dbReference>
<dbReference type="PANTHER" id="PTHR36509">
    <property type="entry name" value="BLL3101 PROTEIN"/>
    <property type="match status" value="1"/>
</dbReference>
<feature type="domain" description="DUF1254" evidence="3">
    <location>
        <begin position="62"/>
        <end position="172"/>
    </location>
</feature>
<keyword evidence="1" id="KW-0732">Signal</keyword>
<feature type="domain" description="DUF1214" evidence="2">
    <location>
        <begin position="248"/>
        <end position="331"/>
    </location>
</feature>
<dbReference type="EMBL" id="JASZYV010000003">
    <property type="protein sequence ID" value="MDM0046233.1"/>
    <property type="molecule type" value="Genomic_DNA"/>
</dbReference>
<comment type="caution">
    <text evidence="4">The sequence shown here is derived from an EMBL/GenBank/DDBJ whole genome shotgun (WGS) entry which is preliminary data.</text>
</comment>
<evidence type="ECO:0000259" key="3">
    <source>
        <dbReference type="Pfam" id="PF06863"/>
    </source>
</evidence>
<proteinExistence type="predicted"/>
<dbReference type="PANTHER" id="PTHR36509:SF2">
    <property type="entry name" value="BLL3101 PROTEIN"/>
    <property type="match status" value="1"/>
</dbReference>
<evidence type="ECO:0000313" key="4">
    <source>
        <dbReference type="EMBL" id="MDM0046233.1"/>
    </source>
</evidence>
<evidence type="ECO:0000313" key="5">
    <source>
        <dbReference type="Proteomes" id="UP001174908"/>
    </source>
</evidence>
<dbReference type="InterPro" id="IPR010621">
    <property type="entry name" value="DUF1214"/>
</dbReference>
<name>A0ABT7NE68_9BURK</name>
<accession>A0ABT7NE68</accession>
<dbReference type="Pfam" id="PF06742">
    <property type="entry name" value="DUF1214"/>
    <property type="match status" value="1"/>
</dbReference>
<keyword evidence="5" id="KW-1185">Reference proteome</keyword>
<sequence length="348" mass="37809">MSNIHTRACLMSAALAIAGTTHAQPPSPQPTAGALPVTVDNFVRAESDRYVGALAQQGGLGKLLHRREPASIEHQTVIRLNRDTFYTSGVFDLDAGPVTITMPDPGKRYMALQVINEDHYVPKVYYGAGTYTLTKENVGTRYVVAAIRTLVDPSSQEDIKQVHALQDAIKVTQSDVGKLELPNWDPVSQKKVRDALIVLSTTIPDFKKAFGTPAEVDPVRRLVGAAAAWGGNPDKDATYLNVTPPKNDGKTVYRLTAKDVPVDGFWSVSVYNAQGYFEKNAANAYTLNNLTAKKSDDGSIVMQFGGCDSGAANCLPIVEGWNYTVRLYRPRAEVLSGAWSFPQPQPVN</sequence>
<feature type="chain" id="PRO_5045526770" evidence="1">
    <location>
        <begin position="24"/>
        <end position="348"/>
    </location>
</feature>
<dbReference type="SUPFAM" id="SSF160935">
    <property type="entry name" value="VPA0735-like"/>
    <property type="match status" value="1"/>
</dbReference>